<organism evidence="1 2">
    <name type="scientific">Panacagrimonas perspica</name>
    <dbReference type="NCBI Taxonomy" id="381431"/>
    <lineage>
        <taxon>Bacteria</taxon>
        <taxon>Pseudomonadati</taxon>
        <taxon>Pseudomonadota</taxon>
        <taxon>Gammaproteobacteria</taxon>
        <taxon>Nevskiales</taxon>
        <taxon>Nevskiaceae</taxon>
        <taxon>Panacagrimonas</taxon>
    </lineage>
</organism>
<protein>
    <recommendedName>
        <fullName evidence="3">Phosphatase</fullName>
    </recommendedName>
</protein>
<proteinExistence type="predicted"/>
<comment type="caution">
    <text evidence="1">The sequence shown here is derived from an EMBL/GenBank/DDBJ whole genome shotgun (WGS) entry which is preliminary data.</text>
</comment>
<reference evidence="1 2" key="1">
    <citation type="submission" date="2019-03" db="EMBL/GenBank/DDBJ databases">
        <title>Genomic Encyclopedia of Type Strains, Phase IV (KMG-IV): sequencing the most valuable type-strain genomes for metagenomic binning, comparative biology and taxonomic classification.</title>
        <authorList>
            <person name="Goeker M."/>
        </authorList>
    </citation>
    <scope>NUCLEOTIDE SEQUENCE [LARGE SCALE GENOMIC DNA]</scope>
    <source>
        <strain evidence="1 2">DSM 26377</strain>
    </source>
</reference>
<sequence length="742" mass="78283">MSTHNPNQIQPLDDSTFESVLERRYARRDLLKGGFGAAIATMFGGVALVGCSDSNNGDDDGPGTPVAPTLAFTAVSKNLLDQITVPAGYTASLLYSLGDPINNTVPNWAGDGSETGASYTSRAGDHHDGMYYFGLSGTGTPSLTASERGILAMNHEAPNPFNTATGVNNLYVHASGATTTVVGGVATRTVPDECIKEINHHGVSVIEVNKTGANWSVNRNSTFNRRVTAATLMEISGPLRGNAAMFTKFSPGGTQTQGTVNNCANGHTPWGTYLTCEENWVGYFARAAGDNAKRTRAGEVASLNRYGSPENALSRLNWNTAGAGDEFQRWDTSVKGATAADDFRNVINQFGFVVEIDPYNPTAVPRKRTALGRFAHEGCWPGPVVAGRPVVFYMGDDNRGDYIYKFVSTALWDAADGTAAQTLGTDRMAIGSKYMDAGTLYVARFNADGSGTWLPLAGVAGALDTRIAADTAGATRMDRPEWGAVNPLTGEVYITLTNNNAAGRLATGTPTGTAALSDPANPRVYNDPKGATAQRGNPNGHIIRWRETGDLAAATTFQWDLYLFGARAASVDTNVNISGLVADNDFSSPDGLWFGRQGNAATGLLWIQTDDGAYTDVTNCMMLAAVPGTVGDGATRTVTGTAAGGETRVVTTKVGKAATTSNLRRFLVGCKECEITGIDSTPDGKTLFVNIQHPGEEKQATFNDPATFGSHWPGNQYLGNANARPRSSTIVITKNDGGVIGI</sequence>
<evidence type="ECO:0008006" key="3">
    <source>
        <dbReference type="Google" id="ProtNLM"/>
    </source>
</evidence>
<dbReference type="RefSeq" id="WP_133880861.1">
    <property type="nucleotide sequence ID" value="NZ_MWIN01000001.1"/>
</dbReference>
<evidence type="ECO:0000313" key="2">
    <source>
        <dbReference type="Proteomes" id="UP000295341"/>
    </source>
</evidence>
<dbReference type="Pfam" id="PF05787">
    <property type="entry name" value="PhoX"/>
    <property type="match status" value="1"/>
</dbReference>
<dbReference type="PANTHER" id="PTHR35399">
    <property type="entry name" value="SLR8030 PROTEIN"/>
    <property type="match status" value="1"/>
</dbReference>
<dbReference type="InterPro" id="IPR008557">
    <property type="entry name" value="PhoX"/>
</dbReference>
<dbReference type="AlphaFoldDB" id="A0A4S3KAD0"/>
<keyword evidence="2" id="KW-1185">Reference proteome</keyword>
<accession>A0A4S3KAD0</accession>
<dbReference type="PANTHER" id="PTHR35399:SF2">
    <property type="entry name" value="DUF839 DOMAIN-CONTAINING PROTEIN"/>
    <property type="match status" value="1"/>
</dbReference>
<dbReference type="OrthoDB" id="9801383at2"/>
<gene>
    <name evidence="1" type="ORF">DFR24_1749</name>
</gene>
<name>A0A4S3KAD0_9GAMM</name>
<dbReference type="EMBL" id="SOBT01000008">
    <property type="protein sequence ID" value="TDU32355.1"/>
    <property type="molecule type" value="Genomic_DNA"/>
</dbReference>
<dbReference type="Proteomes" id="UP000295341">
    <property type="component" value="Unassembled WGS sequence"/>
</dbReference>
<evidence type="ECO:0000313" key="1">
    <source>
        <dbReference type="EMBL" id="TDU32355.1"/>
    </source>
</evidence>